<dbReference type="InterPro" id="IPR052701">
    <property type="entry name" value="GAG_Ulvan_Degrading_Sulfatases"/>
</dbReference>
<dbReference type="InterPro" id="IPR017850">
    <property type="entry name" value="Alkaline_phosphatase_core_sf"/>
</dbReference>
<sequence>MTDVFLVTVDSLRYDRCGFAGYRYDTTPTLDALAAEGVTFTRAMAPGPRTSESVPGIISSRLSADCGYIDEESYTALPHDTETLAKWLGEVGYETLAILSNPQLSPARNFDYGFDTFRNHRINEQGDRFTDAGDATAGGNDVLDTARALLQRLNDSPLPLNPTRVAYVVYRLRQLADWPTVDGAAVIDDLLSEVEHADTPVFAWTHLNDLHTPLHPERVRAGGLVDAGNMRQFWDDAKRVEHTPAPGYERAYDSMVRYVDTQLDRLVTRLKEQGRWDDALVIVTADHGESMHDRGYYGHHAGANQRLCYSDRDYLHHDLLHVPLIVKPPGGASGAVTEPVSLCWLHELIADAVSLPRGDFQNTSGSDPGPLTAYEPAQPVVSDSLTDRGHTVVAHSPAGTVYTNADQSTDSGWWFFPPNNGGEHSPHSVKDAPDELRAACQSAKTDPEAVPEVSAQIDAGARSRLQELGYL</sequence>
<evidence type="ECO:0000313" key="5">
    <source>
        <dbReference type="Proteomes" id="UP000255421"/>
    </source>
</evidence>
<dbReference type="PANTHER" id="PTHR43751">
    <property type="entry name" value="SULFATASE"/>
    <property type="match status" value="1"/>
</dbReference>
<gene>
    <name evidence="2" type="ORF">DWB78_18200</name>
    <name evidence="3" type="ORF">SAMN05216278_3713</name>
</gene>
<proteinExistence type="predicted"/>
<dbReference type="InterPro" id="IPR000917">
    <property type="entry name" value="Sulfatase_N"/>
</dbReference>
<dbReference type="RefSeq" id="WP_092539196.1">
    <property type="nucleotide sequence ID" value="NZ_FNKQ01000006.1"/>
</dbReference>
<dbReference type="EMBL" id="FNKQ01000006">
    <property type="protein sequence ID" value="SDR13349.1"/>
    <property type="molecule type" value="Genomic_DNA"/>
</dbReference>
<reference evidence="4" key="1">
    <citation type="submission" date="2016-10" db="EMBL/GenBank/DDBJ databases">
        <authorList>
            <person name="Varghese N."/>
            <person name="Submissions S."/>
        </authorList>
    </citation>
    <scope>NUCLEOTIDE SEQUENCE [LARGE SCALE GENOMIC DNA]</scope>
    <source>
        <strain evidence="4">CGMCC 1.12397</strain>
    </source>
</reference>
<dbReference type="Pfam" id="PF00884">
    <property type="entry name" value="Sulfatase"/>
    <property type="match status" value="1"/>
</dbReference>
<keyword evidence="5" id="KW-1185">Reference proteome</keyword>
<organism evidence="3 4">
    <name type="scientific">Halopelagius longus</name>
    <dbReference type="NCBI Taxonomy" id="1236180"/>
    <lineage>
        <taxon>Archaea</taxon>
        <taxon>Methanobacteriati</taxon>
        <taxon>Methanobacteriota</taxon>
        <taxon>Stenosarchaea group</taxon>
        <taxon>Halobacteria</taxon>
        <taxon>Halobacteriales</taxon>
        <taxon>Haloferacaceae</taxon>
    </lineage>
</organism>
<dbReference type="SUPFAM" id="SSF53649">
    <property type="entry name" value="Alkaline phosphatase-like"/>
    <property type="match status" value="1"/>
</dbReference>
<accession>A0A1H1GJQ0</accession>
<dbReference type="Proteomes" id="UP000255421">
    <property type="component" value="Unassembled WGS sequence"/>
</dbReference>
<dbReference type="EMBL" id="QQST01000004">
    <property type="protein sequence ID" value="RDI69703.1"/>
    <property type="molecule type" value="Genomic_DNA"/>
</dbReference>
<evidence type="ECO:0000313" key="2">
    <source>
        <dbReference type="EMBL" id="RDI69703.1"/>
    </source>
</evidence>
<evidence type="ECO:0000313" key="3">
    <source>
        <dbReference type="EMBL" id="SDR13349.1"/>
    </source>
</evidence>
<evidence type="ECO:0000259" key="1">
    <source>
        <dbReference type="Pfam" id="PF00884"/>
    </source>
</evidence>
<dbReference type="Gene3D" id="3.40.720.10">
    <property type="entry name" value="Alkaline Phosphatase, subunit A"/>
    <property type="match status" value="1"/>
</dbReference>
<name>A0A1H1GJQ0_9EURY</name>
<protein>
    <submittedName>
        <fullName evidence="3">Sulfatase</fullName>
    </submittedName>
</protein>
<feature type="domain" description="Sulfatase N-terminal" evidence="1">
    <location>
        <begin position="3"/>
        <end position="341"/>
    </location>
</feature>
<dbReference type="Proteomes" id="UP000199289">
    <property type="component" value="Unassembled WGS sequence"/>
</dbReference>
<dbReference type="PANTHER" id="PTHR43751:SF3">
    <property type="entry name" value="SULFATASE N-TERMINAL DOMAIN-CONTAINING PROTEIN"/>
    <property type="match status" value="1"/>
</dbReference>
<evidence type="ECO:0000313" key="4">
    <source>
        <dbReference type="Proteomes" id="UP000199289"/>
    </source>
</evidence>
<dbReference type="OrthoDB" id="3164at2157"/>
<dbReference type="AlphaFoldDB" id="A0A1H1GJQ0"/>
<dbReference type="CDD" id="cd16148">
    <property type="entry name" value="sulfatase_like"/>
    <property type="match status" value="1"/>
</dbReference>
<reference evidence="2 5" key="3">
    <citation type="submission" date="2018-07" db="EMBL/GenBank/DDBJ databases">
        <title>Genome sequence of extremly halophilic archaeon Halopelagius longus strain BC12-B1.</title>
        <authorList>
            <person name="Zhang X."/>
        </authorList>
    </citation>
    <scope>NUCLEOTIDE SEQUENCE [LARGE SCALE GENOMIC DNA]</scope>
    <source>
        <strain evidence="2 5">BC12-B1</strain>
    </source>
</reference>
<reference evidence="3" key="2">
    <citation type="submission" date="2016-10" db="EMBL/GenBank/DDBJ databases">
        <authorList>
            <person name="de Groot N.N."/>
        </authorList>
    </citation>
    <scope>NUCLEOTIDE SEQUENCE [LARGE SCALE GENOMIC DNA]</scope>
    <source>
        <strain evidence="3">CGMCC 1.12397</strain>
    </source>
</reference>